<feature type="domain" description="Transthyretin/hydroxyisourate hydrolase" evidence="9">
    <location>
        <begin position="10"/>
        <end position="150"/>
    </location>
</feature>
<evidence type="ECO:0000256" key="2">
    <source>
        <dbReference type="ARBA" id="ARBA00002704"/>
    </source>
</evidence>
<keyword evidence="6 7" id="KW-0378">Hydrolase</keyword>
<evidence type="ECO:0000313" key="10">
    <source>
        <dbReference type="EMBL" id="KAH6689022.1"/>
    </source>
</evidence>
<sequence length="151" mass="16363">MATPQAKDRITCHILDTTTGRPARGVRVQLSSAPAPSTSSSPDPTAAPTLTSAPKTFESLTDDDGRIKVWLPYSDPHASGEVPVYTLEDVLGDITGPSRWTLRFDVEGHYAAQGIEPFFPEVVVVFTVLEGQGYHVPLLLGPYNYTTYRGS</sequence>
<dbReference type="InterPro" id="IPR036817">
    <property type="entry name" value="Transthyretin/HIU_hydrolase_sf"/>
</dbReference>
<dbReference type="GO" id="GO:0006144">
    <property type="term" value="P:purine nucleobase metabolic process"/>
    <property type="evidence" value="ECO:0007669"/>
    <property type="project" value="UniProtKB-KW"/>
</dbReference>
<dbReference type="Gene3D" id="2.60.40.180">
    <property type="entry name" value="Transthyretin/hydroxyisourate hydrolase domain"/>
    <property type="match status" value="1"/>
</dbReference>
<evidence type="ECO:0000256" key="3">
    <source>
        <dbReference type="ARBA" id="ARBA00009850"/>
    </source>
</evidence>
<evidence type="ECO:0000256" key="4">
    <source>
        <dbReference type="ARBA" id="ARBA00011881"/>
    </source>
</evidence>
<feature type="compositionally biased region" description="Basic and acidic residues" evidence="8">
    <location>
        <begin position="1"/>
        <end position="11"/>
    </location>
</feature>
<proteinExistence type="inferred from homology"/>
<keyword evidence="11" id="KW-1185">Reference proteome</keyword>
<feature type="compositionally biased region" description="Low complexity" evidence="8">
    <location>
        <begin position="31"/>
        <end position="56"/>
    </location>
</feature>
<evidence type="ECO:0000256" key="6">
    <source>
        <dbReference type="ARBA" id="ARBA00022801"/>
    </source>
</evidence>
<protein>
    <recommendedName>
        <fullName evidence="7">5-hydroxyisourate hydrolase</fullName>
        <shortName evidence="7">HIU hydrolase</shortName>
        <shortName evidence="7">HIUHase</shortName>
        <ecNumber evidence="7">3.5.2.17</ecNumber>
    </recommendedName>
</protein>
<dbReference type="SUPFAM" id="SSF49472">
    <property type="entry name" value="Transthyretin (synonym: prealbumin)"/>
    <property type="match status" value="1"/>
</dbReference>
<comment type="caution">
    <text evidence="10">The sequence shown here is derived from an EMBL/GenBank/DDBJ whole genome shotgun (WGS) entry which is preliminary data.</text>
</comment>
<dbReference type="InterPro" id="IPR023418">
    <property type="entry name" value="Thyroxine_BS"/>
</dbReference>
<comment type="function">
    <text evidence="2">Catalyzes the hydrolysis of 5-hydroxyisourate (HIU) to 2-oxo-4-hydroxy-4-carboxy-5-ureidoimidazoline (OHCU).</text>
</comment>
<dbReference type="AlphaFoldDB" id="A0A9P8VF45"/>
<dbReference type="EMBL" id="JAGSXJ010000008">
    <property type="protein sequence ID" value="KAH6689022.1"/>
    <property type="molecule type" value="Genomic_DNA"/>
</dbReference>
<organism evidence="10 11">
    <name type="scientific">Plectosphaerella plurivora</name>
    <dbReference type="NCBI Taxonomy" id="936078"/>
    <lineage>
        <taxon>Eukaryota</taxon>
        <taxon>Fungi</taxon>
        <taxon>Dikarya</taxon>
        <taxon>Ascomycota</taxon>
        <taxon>Pezizomycotina</taxon>
        <taxon>Sordariomycetes</taxon>
        <taxon>Hypocreomycetidae</taxon>
        <taxon>Glomerellales</taxon>
        <taxon>Plectosphaerellaceae</taxon>
        <taxon>Plectosphaerella</taxon>
    </lineage>
</organism>
<dbReference type="InterPro" id="IPR023416">
    <property type="entry name" value="Transthyretin/HIU_hydrolase_d"/>
</dbReference>
<dbReference type="EC" id="3.5.2.17" evidence="7"/>
<dbReference type="OrthoDB" id="10265230at2759"/>
<comment type="catalytic activity">
    <reaction evidence="1 7">
        <text>5-hydroxyisourate + H2O = 5-hydroxy-2-oxo-4-ureido-2,5-dihydro-1H-imidazole-5-carboxylate + H(+)</text>
        <dbReference type="Rhea" id="RHEA:23736"/>
        <dbReference type="ChEBI" id="CHEBI:15377"/>
        <dbReference type="ChEBI" id="CHEBI:15378"/>
        <dbReference type="ChEBI" id="CHEBI:18072"/>
        <dbReference type="ChEBI" id="CHEBI:58639"/>
        <dbReference type="EC" id="3.5.2.17"/>
    </reaction>
</comment>
<dbReference type="PANTHER" id="PTHR10395:SF7">
    <property type="entry name" value="5-HYDROXYISOURATE HYDROLASE"/>
    <property type="match status" value="1"/>
</dbReference>
<feature type="region of interest" description="Disordered" evidence="8">
    <location>
        <begin position="1"/>
        <end position="59"/>
    </location>
</feature>
<dbReference type="Proteomes" id="UP000770015">
    <property type="component" value="Unassembled WGS sequence"/>
</dbReference>
<dbReference type="InterPro" id="IPR014306">
    <property type="entry name" value="Hydroxyisourate_hydrolase"/>
</dbReference>
<gene>
    <name evidence="10" type="ORF">F5X68DRAFT_189777</name>
</gene>
<dbReference type="NCBIfam" id="TIGR02962">
    <property type="entry name" value="hdxy_isourate"/>
    <property type="match status" value="1"/>
</dbReference>
<evidence type="ECO:0000256" key="7">
    <source>
        <dbReference type="RuleBase" id="RU361270"/>
    </source>
</evidence>
<evidence type="ECO:0000313" key="11">
    <source>
        <dbReference type="Proteomes" id="UP000770015"/>
    </source>
</evidence>
<evidence type="ECO:0000256" key="1">
    <source>
        <dbReference type="ARBA" id="ARBA00001043"/>
    </source>
</evidence>
<dbReference type="Pfam" id="PF00576">
    <property type="entry name" value="Transthyretin"/>
    <property type="match status" value="1"/>
</dbReference>
<keyword evidence="5 7" id="KW-0659">Purine metabolism</keyword>
<comment type="similarity">
    <text evidence="3 7">Belongs to the transthyretin family. 5-hydroxyisourate hydrolase subfamily.</text>
</comment>
<accession>A0A9P8VF45</accession>
<reference evidence="10" key="1">
    <citation type="journal article" date="2021" name="Nat. Commun.">
        <title>Genetic determinants of endophytism in the Arabidopsis root mycobiome.</title>
        <authorList>
            <person name="Mesny F."/>
            <person name="Miyauchi S."/>
            <person name="Thiergart T."/>
            <person name="Pickel B."/>
            <person name="Atanasova L."/>
            <person name="Karlsson M."/>
            <person name="Huettel B."/>
            <person name="Barry K.W."/>
            <person name="Haridas S."/>
            <person name="Chen C."/>
            <person name="Bauer D."/>
            <person name="Andreopoulos W."/>
            <person name="Pangilinan J."/>
            <person name="LaButti K."/>
            <person name="Riley R."/>
            <person name="Lipzen A."/>
            <person name="Clum A."/>
            <person name="Drula E."/>
            <person name="Henrissat B."/>
            <person name="Kohler A."/>
            <person name="Grigoriev I.V."/>
            <person name="Martin F.M."/>
            <person name="Hacquard S."/>
        </authorList>
    </citation>
    <scope>NUCLEOTIDE SEQUENCE</scope>
    <source>
        <strain evidence="10">MPI-SDFR-AT-0117</strain>
    </source>
</reference>
<evidence type="ECO:0000256" key="8">
    <source>
        <dbReference type="SAM" id="MobiDB-lite"/>
    </source>
</evidence>
<dbReference type="PANTHER" id="PTHR10395">
    <property type="entry name" value="URICASE AND TRANSTHYRETIN-RELATED"/>
    <property type="match status" value="1"/>
</dbReference>
<evidence type="ECO:0000259" key="9">
    <source>
        <dbReference type="Pfam" id="PF00576"/>
    </source>
</evidence>
<dbReference type="GO" id="GO:0033971">
    <property type="term" value="F:hydroxyisourate hydrolase activity"/>
    <property type="evidence" value="ECO:0007669"/>
    <property type="project" value="UniProtKB-EC"/>
</dbReference>
<evidence type="ECO:0000256" key="5">
    <source>
        <dbReference type="ARBA" id="ARBA00022631"/>
    </source>
</evidence>
<name>A0A9P8VF45_9PEZI</name>
<dbReference type="PROSITE" id="PS00768">
    <property type="entry name" value="TRANSTHYRETIN_1"/>
    <property type="match status" value="1"/>
</dbReference>
<comment type="subunit">
    <text evidence="4 7">Homotetramer.</text>
</comment>